<evidence type="ECO:0000256" key="5">
    <source>
        <dbReference type="SAM" id="MobiDB-lite"/>
    </source>
</evidence>
<keyword evidence="8" id="KW-1185">Reference proteome</keyword>
<proteinExistence type="predicted"/>
<dbReference type="OrthoDB" id="5384040at2759"/>
<dbReference type="AlphaFoldDB" id="A0A9W4UAV6"/>
<dbReference type="PANTHER" id="PTHR31465">
    <property type="entry name" value="PROTEIN RTA1-RELATED"/>
    <property type="match status" value="1"/>
</dbReference>
<gene>
    <name evidence="7" type="ORF">PDIGIT_LOCUS4395</name>
</gene>
<evidence type="ECO:0000256" key="2">
    <source>
        <dbReference type="ARBA" id="ARBA00022692"/>
    </source>
</evidence>
<feature type="compositionally biased region" description="Basic and acidic residues" evidence="5">
    <location>
        <begin position="295"/>
        <end position="307"/>
    </location>
</feature>
<evidence type="ECO:0000256" key="1">
    <source>
        <dbReference type="ARBA" id="ARBA00004141"/>
    </source>
</evidence>
<dbReference type="GO" id="GO:0016020">
    <property type="term" value="C:membrane"/>
    <property type="evidence" value="ECO:0007669"/>
    <property type="project" value="UniProtKB-SubCell"/>
</dbReference>
<keyword evidence="2 6" id="KW-0812">Transmembrane</keyword>
<feature type="compositionally biased region" description="Polar residues" evidence="5">
    <location>
        <begin position="338"/>
        <end position="349"/>
    </location>
</feature>
<dbReference type="Pfam" id="PF04479">
    <property type="entry name" value="RTA1"/>
    <property type="match status" value="1"/>
</dbReference>
<accession>A0A9W4UAV6</accession>
<evidence type="ECO:0000256" key="4">
    <source>
        <dbReference type="ARBA" id="ARBA00023136"/>
    </source>
</evidence>
<protein>
    <submittedName>
        <fullName evidence="7">Uncharacterized protein</fullName>
    </submittedName>
</protein>
<evidence type="ECO:0000313" key="8">
    <source>
        <dbReference type="Proteomes" id="UP001152607"/>
    </source>
</evidence>
<feature type="transmembrane region" description="Helical" evidence="6">
    <location>
        <begin position="103"/>
        <end position="124"/>
    </location>
</feature>
<feature type="transmembrane region" description="Helical" evidence="6">
    <location>
        <begin position="145"/>
        <end position="165"/>
    </location>
</feature>
<organism evidence="7 8">
    <name type="scientific">Periconia digitata</name>
    <dbReference type="NCBI Taxonomy" id="1303443"/>
    <lineage>
        <taxon>Eukaryota</taxon>
        <taxon>Fungi</taxon>
        <taxon>Dikarya</taxon>
        <taxon>Ascomycota</taxon>
        <taxon>Pezizomycotina</taxon>
        <taxon>Dothideomycetes</taxon>
        <taxon>Pleosporomycetidae</taxon>
        <taxon>Pleosporales</taxon>
        <taxon>Massarineae</taxon>
        <taxon>Periconiaceae</taxon>
        <taxon>Periconia</taxon>
    </lineage>
</organism>
<keyword evidence="3 6" id="KW-1133">Transmembrane helix</keyword>
<evidence type="ECO:0000256" key="3">
    <source>
        <dbReference type="ARBA" id="ARBA00022989"/>
    </source>
</evidence>
<name>A0A9W4UAV6_9PLEO</name>
<keyword evidence="4 6" id="KW-0472">Membrane</keyword>
<sequence>MAPTSTQPPTSTESTPPACITVPPEGKYRYIPPEACNANWAYAPSYPAAVAISVIFVIITVAHIVLAIRFRKGFSWVMIMGASWELVAFITRALGAHQQDSQPLAYTSSLLFLLAPLWINAYIYMTAGRLIWTYHPEKKIWFFKAISIGEYFVWLDILSFLVQGAGGSMLSPGSDAETMNRGKNIYMTGIGVQEFFILLFSALVIKFMLDVRRFQGSSIGYFGARWQWVTYAVLVSLVLITIRIIFRIAEFSAGTDISNPLPYHEGYALGLDAVPMILATGVLAILHPGLALKGPESEFPSRKERKAEKKRIKAEKKADKIVRKGLREDRGGYREMDPSSSSNVELSRV</sequence>
<feature type="compositionally biased region" description="Basic and acidic residues" evidence="5">
    <location>
        <begin position="315"/>
        <end position="337"/>
    </location>
</feature>
<evidence type="ECO:0000313" key="7">
    <source>
        <dbReference type="EMBL" id="CAI6331109.1"/>
    </source>
</evidence>
<dbReference type="Proteomes" id="UP001152607">
    <property type="component" value="Unassembled WGS sequence"/>
</dbReference>
<comment type="caution">
    <text evidence="7">The sequence shown here is derived from an EMBL/GenBank/DDBJ whole genome shotgun (WGS) entry which is preliminary data.</text>
</comment>
<reference evidence="7" key="1">
    <citation type="submission" date="2023-01" db="EMBL/GenBank/DDBJ databases">
        <authorList>
            <person name="Van Ghelder C."/>
            <person name="Rancurel C."/>
        </authorList>
    </citation>
    <scope>NUCLEOTIDE SEQUENCE</scope>
    <source>
        <strain evidence="7">CNCM I-4278</strain>
    </source>
</reference>
<feature type="transmembrane region" description="Helical" evidence="6">
    <location>
        <begin position="228"/>
        <end position="246"/>
    </location>
</feature>
<feature type="region of interest" description="Disordered" evidence="5">
    <location>
        <begin position="295"/>
        <end position="349"/>
    </location>
</feature>
<comment type="subcellular location">
    <subcellularLocation>
        <location evidence="1">Membrane</location>
        <topology evidence="1">Multi-pass membrane protein</topology>
    </subcellularLocation>
</comment>
<evidence type="ECO:0000256" key="6">
    <source>
        <dbReference type="SAM" id="Phobius"/>
    </source>
</evidence>
<feature type="transmembrane region" description="Helical" evidence="6">
    <location>
        <begin position="46"/>
        <end position="66"/>
    </location>
</feature>
<feature type="transmembrane region" description="Helical" evidence="6">
    <location>
        <begin position="185"/>
        <end position="207"/>
    </location>
</feature>
<feature type="transmembrane region" description="Helical" evidence="6">
    <location>
        <begin position="73"/>
        <end position="91"/>
    </location>
</feature>
<dbReference type="EMBL" id="CAOQHR010000002">
    <property type="protein sequence ID" value="CAI6331109.1"/>
    <property type="molecule type" value="Genomic_DNA"/>
</dbReference>
<dbReference type="PANTHER" id="PTHR31465:SF15">
    <property type="entry name" value="LIPID TRANSPORTER ATNI-RELATED"/>
    <property type="match status" value="1"/>
</dbReference>
<dbReference type="InterPro" id="IPR007568">
    <property type="entry name" value="RTA1"/>
</dbReference>
<feature type="transmembrane region" description="Helical" evidence="6">
    <location>
        <begin position="266"/>
        <end position="286"/>
    </location>
</feature>